<evidence type="ECO:0000313" key="9">
    <source>
        <dbReference type="EnsemblMetazoa" id="AMAM019577-PA"/>
    </source>
</evidence>
<feature type="compositionally biased region" description="Polar residues" evidence="7">
    <location>
        <begin position="1600"/>
        <end position="1610"/>
    </location>
</feature>
<dbReference type="GO" id="GO:0005634">
    <property type="term" value="C:nucleus"/>
    <property type="evidence" value="ECO:0007669"/>
    <property type="project" value="UniProtKB-SubCell"/>
</dbReference>
<keyword evidence="3" id="KW-0805">Transcription regulation</keyword>
<keyword evidence="10" id="KW-1185">Reference proteome</keyword>
<feature type="compositionally biased region" description="Polar residues" evidence="7">
    <location>
        <begin position="290"/>
        <end position="303"/>
    </location>
</feature>
<feature type="region of interest" description="Disordered" evidence="7">
    <location>
        <begin position="279"/>
        <end position="433"/>
    </location>
</feature>
<feature type="region of interest" description="Disordered" evidence="7">
    <location>
        <begin position="917"/>
        <end position="957"/>
    </location>
</feature>
<feature type="compositionally biased region" description="Acidic residues" evidence="7">
    <location>
        <begin position="715"/>
        <end position="724"/>
    </location>
</feature>
<feature type="compositionally biased region" description="Low complexity" evidence="7">
    <location>
        <begin position="1531"/>
        <end position="1540"/>
    </location>
</feature>
<comment type="subcellular location">
    <subcellularLocation>
        <location evidence="1">Nucleus</location>
    </subcellularLocation>
</comment>
<sequence length="3246" mass="339701">MAQFNSTPSAVGADSLNSGNVLLMGLSAGGISQQTSNATSVPSLLSEDSKKSTCDDHHSSSYNKKKHSSGKKDKRRDRSKEDHDKSTSSSSSRSKKSKNRHKEGGSGVIGNSGVASNVGGNGSGSVNSKFLDMELFGPISDEESQHSSVETEASHGKQGSVEPEEPKEEDVQNQNTNPKDGAVVAADEGPQTLMSEFSNKITENQQSSSIGKPELTSNSMLLNATSADPFPDKESRKRSKEKKRRDREKLRVSMAMLKDDENSVDLDEAGRALEAQLMSDNDQKVEDVSPASTIASVSLSGKRSSVDVLDVFRYTDGDGDDSMETSFGEKKDQPSASSTEHNRKDKKKKKKRGKEEKHKHHHNSGSSLGSGINTSGNNTMGNNIAHSTGSTLAPITDGSSAACHSNFGSNNNGNQVNSHSKPQPSTTTPVTPSINKLSLDIISAQQDDLKHNFSKPSPSLPCLLDESPPPSNKQQLTAQMNACESTGTGSSDERITPSSPLPVLTDAKREMICSTPTYEMEKTSIVQKSQDTPDDKSSSFVGGIKQKIEQTEKTQQIPVPPFGYDLDEQLHEKAVMSISGEFTDKLSKSDKGTPVDGKEVELKQHVHEKQKSDDAKLQLIEEKSRVVISQEETEDAVAALLGESFGTSNTPDFSDMYSDPVEEEQLSSQLHVEDEPPQIPEEDDEEMKKAIMSLNAEELDMKEADTPQSEHDLQIDTDTEDANLEDDHHSSLLRFDNPPKTPDVDLSQIGKPLIEGSQLNKVSESSTTTAAAITESNSAGSSTTKKDDSSGKLEMPATPGKNVAMAGDSPSQASSDETIPQSAKLSGRPPKPVSVPMLESSKVSSTSKGSAIVVSDGVLSVNVQNQKIIIPTTTSTIAKERERSTVSAVSNIVDVKSKTISVDPSSTTTSTTTATVSVASSSHQSAIKLNTSSPTTTQSPRSISAGLSSQQPASPVTGLSSVANLRHQYVVQTPPTITIPEQQPVIYHPVPTNADATPRGPTTTTLNSGSSSVQSPKQLHIAPHSPFARTSSPTALRQSANSGNRQSPQLSPIMQSGSSPQAMIIHHGGHIVVHSPNASQVSGSSIAQGGFLSQKSVTPVTAPGAGHQYHHLSQHHSSPGPRTPLAGGQLKTVAITGGSTKPNEQHSIKAQFSSGGSPGAMQRIITATAAPGSPSGMCTMGLDSTPTKSNIVVNATSISSTTSILASHTTGKAIDTSPKTTPTVVVASSTLGGTPSKTTTAATHQPVNITSVTHAQQTRLHPAMTVAAAKVTTQAQSTTAYQTSFGEQNMAASSTLLAKGKPSDIKTSSIYGAANNAISTITSNPNHQPITPITSEPVPKSLFTSDELLKGSAASEAVSAEVKSESERKQDEKKVDDIKAKQMPILDDSKPPSSSRLATTVNVDDQETDSKEDSDCWSAKEINIDSVIKKVDALCSEDDSSSSQPIAAVAAVSNTSAIDKAASTIEMVAKGGGEDITIKTSSIQQEQSKADSVNKFPKSSSSGEGEAAGEHNKMLETLPIKSVVPTEDQRSAAAASGSFAPPIIDDEEGDDTATGEASEKENVVRGSTGKRGGRPRGGRKTSESGHSSVVGGEKVGSIGTEQTVLETGIQTRTRGGKTPGGKRGRGGRGGGARGGGTAGMVNVSQSVTTPLTSTTLTPAAPRPPVGVSKAAMHMGGSSDVYEFHDDSGEDVSNSDKMVAGAGPDGARPRLILTIKNQAAITTATSAAVTSSAPTTVIATTTAITTSSSSPIATPSVATVVNTSVATSSETSVPTITTTMAQQQTTMASNASLISQTPQQQQLPTPHLQPPPQPQQQLQTSQPPQPLQGSDEPHGLSNTMDIGKDEQAMAVNAVGILSAAAVAAAANTRKSRRLLEKDGRSTIDDVIEDVVRNGPSPKVAGAGSGLQQQQLAPHQSGVVLASNAQQPQNMGPLGQQQQSTIVTVNQAVGLVQQQPQVILQQHIVGAAAIGDPLQQQQPGVHATRRTTRQNATTLNTTAGSADMRKSPRSTRKGKDRKISETSTDSSDEKPQQAVSSSMAGNTVAMKPQADSKALDDKQVAGTLSATTPVTPTMQASRPNETASVADKSKSEKLKSTDEAKAPTEIGNVSQSNSLTLIDPVTGEMAVVRHSKEGQYVPMPNAPQPLKKVIAAAAAAEQLKSAGNVSTVGSPSSPVSLSNSGSPTASNRIASIPCSVSSPTSSAGMLLTTNKTTTAVSSHQQQPTVATTKPHTLKSHVLNSQQALQQQQQQHQQQVVIKPGQQPPQSGVLTTQQQQSATFVQSGQMVAGKTIHPTTTSAPLKLTAQPITTTALGQPQQIIIHNAVAGQPQSHAMAKQSASIAGKSSTGATLQQPPGPPGGAGSNIQLHQHTGTGNLLINIPSNMHSATAVQMSPRLQQQQQQQMVISNAKQLQGQAPQHQQQHKLHVVQAAGPPGTAPQQIIIHRGKPGTEATGTVHQQQIPVGYTTVLQSGSKIIQQSASTVPGQQGSTAVGTGPIVTQVQQHILSKHPSTGQTIQIATTGGPPGLPVHYQTVQQPGQPTIVHKGAITTVQHKLVQQTSGQQQQQHKPVDGAPIGLHTIAGKTSILHQVPTAGGKIVQIQSAQSVPVQQQQQQAVNASGPVVTSGLGHQQQHPQLTSTLQPVGLSKLANHHISTPSPPAQQQQQQSQQPPTKGMSPLLHQTPQILTGAVASPPLKQSHLQGQQPIVAGASSTRVALPTISPQGQSGHPQMPQGTIQRHILASQGTIYEAANLRGDMAGFINRGQSPPPAHQQTSPITPVHGPDGGFRGGMPRDYVKYMYRSNISIPRSPLREVEADESVAASPPLELRRPSSGPRTTAVPLSLQSPGDRVTDSPQGAQVYMGSARIPHPYPDTLNARYYEPTIGGPNGGSGGPRAMSTEPPPAHRPHNLSTVAYAGAPYAVTPSPTPPPSASPATMLHMQRERDQQQQQQVAAAAAALVQTTTGGQRLVGERGTSQVQPGSGYYYRNEIEHEMSEQLHPVALGHGSSSAAAPLPAHTGGLLPAMATAQTVAIGGRSIQVATPPIIGGSSAGTSMSGSGASGNVPPMVSVVPTPPPVQKDSLDALLQRYPVMWQGLLALKNDHAAVQMHFVYGNPNVAGSSLPSNSDGSTPPLRIAQRMRLEPAQIDGVARKMQMVNEHCMLLALPCGRDRMDVLQQQNNLQTGFITYLQQKQAAGIVNIAAPGSAQAAYVVHIFPSCEFANENLARIAPDLMHRVANIQYLLIVIATV</sequence>
<dbReference type="PROSITE" id="PS50917">
    <property type="entry name" value="SPOC"/>
    <property type="match status" value="1"/>
</dbReference>
<feature type="region of interest" description="Disordered" evidence="7">
    <location>
        <begin position="2389"/>
        <end position="2419"/>
    </location>
</feature>
<feature type="region of interest" description="Disordered" evidence="7">
    <location>
        <begin position="1355"/>
        <end position="1414"/>
    </location>
</feature>
<feature type="region of interest" description="Disordered" evidence="7">
    <location>
        <begin position="646"/>
        <end position="849"/>
    </location>
</feature>
<keyword evidence="5" id="KW-0804">Transcription</keyword>
<feature type="compositionally biased region" description="Polar residues" evidence="7">
    <location>
        <begin position="192"/>
        <end position="226"/>
    </location>
</feature>
<accession>A0A182T4Q2</accession>
<keyword evidence="4" id="KW-0175">Coiled coil</keyword>
<feature type="compositionally biased region" description="Low complexity" evidence="7">
    <location>
        <begin position="2657"/>
        <end position="2668"/>
    </location>
</feature>
<feature type="compositionally biased region" description="Basic and acidic residues" evidence="7">
    <location>
        <begin position="2085"/>
        <end position="2100"/>
    </location>
</feature>
<evidence type="ECO:0000256" key="7">
    <source>
        <dbReference type="SAM" id="MobiDB-lite"/>
    </source>
</evidence>
<dbReference type="VEuPathDB" id="VectorBase:AMAM019577"/>
<reference evidence="10" key="1">
    <citation type="submission" date="2013-09" db="EMBL/GenBank/DDBJ databases">
        <title>The Genome Sequence of Anopheles maculatus species B.</title>
        <authorList>
            <consortium name="The Broad Institute Genomics Platform"/>
            <person name="Neafsey D.E."/>
            <person name="Besansky N."/>
            <person name="Howell P."/>
            <person name="Walton C."/>
            <person name="Young S.K."/>
            <person name="Zeng Q."/>
            <person name="Gargeya S."/>
            <person name="Fitzgerald M."/>
            <person name="Haas B."/>
            <person name="Abouelleil A."/>
            <person name="Allen A.W."/>
            <person name="Alvarado L."/>
            <person name="Arachchi H.M."/>
            <person name="Berlin A.M."/>
            <person name="Chapman S.B."/>
            <person name="Gainer-Dewar J."/>
            <person name="Goldberg J."/>
            <person name="Griggs A."/>
            <person name="Gujja S."/>
            <person name="Hansen M."/>
            <person name="Howarth C."/>
            <person name="Imamovic A."/>
            <person name="Ireland A."/>
            <person name="Larimer J."/>
            <person name="McCowan C."/>
            <person name="Murphy C."/>
            <person name="Pearson M."/>
            <person name="Poon T.W."/>
            <person name="Priest M."/>
            <person name="Roberts A."/>
            <person name="Saif S."/>
            <person name="Shea T."/>
            <person name="Sisk P."/>
            <person name="Sykes S."/>
            <person name="Wortman J."/>
            <person name="Nusbaum C."/>
            <person name="Birren B."/>
        </authorList>
    </citation>
    <scope>NUCLEOTIDE SEQUENCE [LARGE SCALE GENOMIC DNA]</scope>
    <source>
        <strain evidence="10">maculatus3</strain>
    </source>
</reference>
<evidence type="ECO:0000256" key="2">
    <source>
        <dbReference type="ARBA" id="ARBA00022884"/>
    </source>
</evidence>
<feature type="compositionally biased region" description="Basic residues" evidence="7">
    <location>
        <begin position="344"/>
        <end position="363"/>
    </location>
</feature>
<feature type="region of interest" description="Disordered" evidence="7">
    <location>
        <begin position="2064"/>
        <end position="2106"/>
    </location>
</feature>
<feature type="compositionally biased region" description="Low complexity" evidence="7">
    <location>
        <begin position="364"/>
        <end position="378"/>
    </location>
</feature>
<dbReference type="SUPFAM" id="SSF100939">
    <property type="entry name" value="SPOC domain-like"/>
    <property type="match status" value="1"/>
</dbReference>
<feature type="compositionally biased region" description="Basic and acidic residues" evidence="7">
    <location>
        <begin position="47"/>
        <end position="59"/>
    </location>
</feature>
<feature type="compositionally biased region" description="Low complexity" evidence="7">
    <location>
        <begin position="111"/>
        <end position="128"/>
    </location>
</feature>
<feature type="region of interest" description="Disordered" evidence="7">
    <location>
        <begin position="2238"/>
        <end position="2265"/>
    </location>
</feature>
<dbReference type="Proteomes" id="UP000075901">
    <property type="component" value="Unassembled WGS sequence"/>
</dbReference>
<keyword evidence="2" id="KW-0694">RNA-binding</keyword>
<feature type="region of interest" description="Disordered" evidence="7">
    <location>
        <begin position="1786"/>
        <end position="1839"/>
    </location>
</feature>
<feature type="region of interest" description="Disordered" evidence="7">
    <location>
        <begin position="2162"/>
        <end position="2191"/>
    </location>
</feature>
<feature type="compositionally biased region" description="Acidic residues" evidence="7">
    <location>
        <begin position="1544"/>
        <end position="1553"/>
    </location>
</feature>
<feature type="region of interest" description="Disordered" evidence="7">
    <location>
        <begin position="1480"/>
        <end position="1637"/>
    </location>
</feature>
<feature type="compositionally biased region" description="Basic and acidic residues" evidence="7">
    <location>
        <begin position="699"/>
        <end position="714"/>
    </location>
</feature>
<feature type="region of interest" description="Disordered" evidence="7">
    <location>
        <begin position="450"/>
        <end position="501"/>
    </location>
</feature>
<feature type="compositionally biased region" description="Polar residues" evidence="7">
    <location>
        <begin position="945"/>
        <end position="957"/>
    </location>
</feature>
<evidence type="ECO:0000259" key="8">
    <source>
        <dbReference type="PROSITE" id="PS50917"/>
    </source>
</evidence>
<feature type="compositionally biased region" description="Polar residues" evidence="7">
    <location>
        <begin position="1480"/>
        <end position="1491"/>
    </location>
</feature>
<feature type="compositionally biased region" description="Polar residues" evidence="7">
    <location>
        <begin position="379"/>
        <end position="403"/>
    </location>
</feature>
<feature type="compositionally biased region" description="Basic and acidic residues" evidence="7">
    <location>
        <begin position="1362"/>
        <end position="1380"/>
    </location>
</feature>
<dbReference type="EnsemblMetazoa" id="AMAM019577-RA">
    <property type="protein sequence ID" value="AMAM019577-PA"/>
    <property type="gene ID" value="AMAM019577"/>
</dbReference>
<feature type="compositionally biased region" description="Low complexity" evidence="7">
    <location>
        <begin position="931"/>
        <end position="944"/>
    </location>
</feature>
<evidence type="ECO:0000256" key="4">
    <source>
        <dbReference type="ARBA" id="ARBA00023054"/>
    </source>
</evidence>
<feature type="region of interest" description="Disordered" evidence="7">
    <location>
        <begin position="2331"/>
        <end position="2365"/>
    </location>
</feature>
<feature type="region of interest" description="Disordered" evidence="7">
    <location>
        <begin position="988"/>
        <end position="1060"/>
    </location>
</feature>
<feature type="compositionally biased region" description="Polar residues" evidence="7">
    <location>
        <begin position="1028"/>
        <end position="1060"/>
    </location>
</feature>
<keyword evidence="6" id="KW-0539">Nucleus</keyword>
<dbReference type="Pfam" id="PF07744">
    <property type="entry name" value="SPOC"/>
    <property type="match status" value="1"/>
</dbReference>
<feature type="compositionally biased region" description="Polar residues" evidence="7">
    <location>
        <begin position="809"/>
        <end position="824"/>
    </location>
</feature>
<dbReference type="InterPro" id="IPR016194">
    <property type="entry name" value="SPOC-like_C_dom_sf"/>
</dbReference>
<feature type="region of interest" description="Disordered" evidence="7">
    <location>
        <begin position="2879"/>
        <end position="2907"/>
    </location>
</feature>
<feature type="compositionally biased region" description="Low complexity" evidence="7">
    <location>
        <begin position="1795"/>
        <end position="1805"/>
    </location>
</feature>
<feature type="region of interest" description="Disordered" evidence="7">
    <location>
        <begin position="32"/>
        <end position="250"/>
    </location>
</feature>
<feature type="compositionally biased region" description="Low complexity" evidence="7">
    <location>
        <begin position="2394"/>
        <end position="2417"/>
    </location>
</feature>
<feature type="compositionally biased region" description="Low complexity" evidence="7">
    <location>
        <begin position="2162"/>
        <end position="2182"/>
    </location>
</feature>
<feature type="compositionally biased region" description="Polar residues" evidence="7">
    <location>
        <begin position="1000"/>
        <end position="1017"/>
    </location>
</feature>
<dbReference type="CDD" id="cd21543">
    <property type="entry name" value="SPOC_SHARP"/>
    <property type="match status" value="1"/>
</dbReference>
<feature type="compositionally biased region" description="Polar residues" evidence="7">
    <location>
        <begin position="472"/>
        <end position="490"/>
    </location>
</feature>
<protein>
    <submittedName>
        <fullName evidence="9">SPOC domain-containing protein</fullName>
    </submittedName>
</protein>
<feature type="region of interest" description="Disordered" evidence="7">
    <location>
        <begin position="2809"/>
        <end position="2852"/>
    </location>
</feature>
<feature type="compositionally biased region" description="Basic residues" evidence="7">
    <location>
        <begin position="236"/>
        <end position="246"/>
    </location>
</feature>
<evidence type="ECO:0000256" key="6">
    <source>
        <dbReference type="ARBA" id="ARBA00023242"/>
    </source>
</evidence>
<feature type="compositionally biased region" description="Basic residues" evidence="7">
    <location>
        <begin position="63"/>
        <end position="75"/>
    </location>
</feature>
<feature type="compositionally biased region" description="Polar residues" evidence="7">
    <location>
        <begin position="1391"/>
        <end position="1403"/>
    </location>
</feature>
<dbReference type="Gene3D" id="2.40.290.10">
    <property type="match status" value="1"/>
</dbReference>
<feature type="region of interest" description="Disordered" evidence="7">
    <location>
        <begin position="2761"/>
        <end position="2786"/>
    </location>
</feature>
<feature type="domain" description="SPOC" evidence="8">
    <location>
        <begin position="3079"/>
        <end position="3246"/>
    </location>
</feature>
<feature type="compositionally biased region" description="Polar residues" evidence="7">
    <location>
        <begin position="32"/>
        <end position="43"/>
    </location>
</feature>
<feature type="compositionally biased region" description="Gly residues" evidence="7">
    <location>
        <begin position="1627"/>
        <end position="1637"/>
    </location>
</feature>
<feature type="compositionally biased region" description="Low complexity" evidence="7">
    <location>
        <begin position="404"/>
        <end position="433"/>
    </location>
</feature>
<feature type="compositionally biased region" description="Polar residues" evidence="7">
    <location>
        <begin position="2064"/>
        <end position="2081"/>
    </location>
</feature>
<feature type="region of interest" description="Disordered" evidence="7">
    <location>
        <begin position="2646"/>
        <end position="2676"/>
    </location>
</feature>
<evidence type="ECO:0000256" key="3">
    <source>
        <dbReference type="ARBA" id="ARBA00023015"/>
    </source>
</evidence>
<organism evidence="9 10">
    <name type="scientific">Anopheles maculatus</name>
    <dbReference type="NCBI Taxonomy" id="74869"/>
    <lineage>
        <taxon>Eukaryota</taxon>
        <taxon>Metazoa</taxon>
        <taxon>Ecdysozoa</taxon>
        <taxon>Arthropoda</taxon>
        <taxon>Hexapoda</taxon>
        <taxon>Insecta</taxon>
        <taxon>Pterygota</taxon>
        <taxon>Neoptera</taxon>
        <taxon>Endopterygota</taxon>
        <taxon>Diptera</taxon>
        <taxon>Nematocera</taxon>
        <taxon>Culicoidea</taxon>
        <taxon>Culicidae</taxon>
        <taxon>Anophelinae</taxon>
        <taxon>Anopheles</taxon>
        <taxon>Anopheles maculatus group</taxon>
    </lineage>
</organism>
<dbReference type="InterPro" id="IPR012921">
    <property type="entry name" value="SPOC_C"/>
</dbReference>
<feature type="compositionally biased region" description="Low complexity" evidence="7">
    <location>
        <begin position="1987"/>
        <end position="1997"/>
    </location>
</feature>
<dbReference type="GO" id="GO:0003723">
    <property type="term" value="F:RNA binding"/>
    <property type="evidence" value="ECO:0007669"/>
    <property type="project" value="UniProtKB-KW"/>
</dbReference>
<evidence type="ECO:0000256" key="5">
    <source>
        <dbReference type="ARBA" id="ARBA00023163"/>
    </source>
</evidence>
<feature type="compositionally biased region" description="Basic and acidic residues" evidence="7">
    <location>
        <begin position="76"/>
        <end position="86"/>
    </location>
</feature>
<feature type="compositionally biased region" description="Polar residues" evidence="7">
    <location>
        <begin position="2334"/>
        <end position="2350"/>
    </location>
</feature>
<feature type="compositionally biased region" description="Low complexity" evidence="7">
    <location>
        <begin position="1584"/>
        <end position="1599"/>
    </location>
</feature>
<feature type="compositionally biased region" description="Low complexity" evidence="7">
    <location>
        <begin position="840"/>
        <end position="849"/>
    </location>
</feature>
<dbReference type="InterPro" id="IPR010912">
    <property type="entry name" value="SPOC_met"/>
</dbReference>
<feature type="region of interest" description="Disordered" evidence="7">
    <location>
        <begin position="1974"/>
        <end position="2041"/>
    </location>
</feature>
<evidence type="ECO:0000256" key="1">
    <source>
        <dbReference type="ARBA" id="ARBA00004123"/>
    </source>
</evidence>
<feature type="compositionally biased region" description="Low complexity" evidence="7">
    <location>
        <begin position="2239"/>
        <end position="2263"/>
    </location>
</feature>
<name>A0A182T4Q2_9DIPT</name>
<feature type="compositionally biased region" description="Low complexity" evidence="7">
    <location>
        <begin position="763"/>
        <end position="783"/>
    </location>
</feature>
<proteinExistence type="predicted"/>
<feature type="compositionally biased region" description="Basic residues" evidence="7">
    <location>
        <begin position="2005"/>
        <end position="2014"/>
    </location>
</feature>
<evidence type="ECO:0000313" key="10">
    <source>
        <dbReference type="Proteomes" id="UP000075901"/>
    </source>
</evidence>
<dbReference type="FunFam" id="2.40.290.10:FF:000002">
    <property type="entry name" value="Spen family transcriptional repressor"/>
    <property type="match status" value="1"/>
</dbReference>
<reference evidence="9" key="2">
    <citation type="submission" date="2020-05" db="UniProtKB">
        <authorList>
            <consortium name="EnsemblMetazoa"/>
        </authorList>
    </citation>
    <scope>IDENTIFICATION</scope>
    <source>
        <strain evidence="9">maculatus3</strain>
    </source>
</reference>